<accession>A0A8H3IL06</accession>
<reference evidence="1" key="1">
    <citation type="submission" date="2021-03" db="EMBL/GenBank/DDBJ databases">
        <authorList>
            <person name="Tagirdzhanova G."/>
        </authorList>
    </citation>
    <scope>NUCLEOTIDE SEQUENCE</scope>
</reference>
<sequence>MSLVFTKGFQLEGLSLGPGDLAVIYGVGRGIVTWVNTHWRDRSLLDILNLDVLDFVSRKRLFSTRELQKRWTKRLTFLRENNSVTTLDLEQMVDIKLPELDSFSWFMTIVTTALSAALLDSAVESVITNYIVARVDHEKTYFVVKTLPDHLAGWRSTSKARNIASFARARWERLGYDGLHLPGFAPAADAHEFEIFLTWLSGHSDVSEIPGAEGTSSTASDTFRTASSDVWCTAELLREMGFDLQVVRQDQFFDDSRPTVIYDSSMIIAGGEQKSIRRGGMRINLDCPEESISLWPGTQQENTIRRSIFAAGINCTQFLQFRPAQYETGIEEFQKVFDPLIAIVYQPSDRAISLDIQRLAREFLFVDDNSAAQALKALFDSWRLNPTQSHEVADALSNLNPSRLDATILSQFQIFILGYWYGATRKLLDTSRMLVPEAFGAWSWNSLDVCSLLKSIRWLELHDLTTYEPSLAGKFVAYYRKSDILQIVAYLYAAAEIKQTQEIKHESCGFVGKINVLDSTLMGDTDSVPKLCCFSLLDVDGTCFASNSTGVMQGAIIPEAGVNSVAAPPIGNLRDMQRSTQTEADFTSTIEPDWARDIQASRITFRNGGRIVLSVGPTAIFNAILACWPVSSPHYGRSGLFRFSLSSETAQSVIMEDDIPVHIWPLDIFQGATCPITVMPTEHPICINTQSLVKARTCIASIFGFGDLSHTIADSRPRPQGLPPSHMVLNLENYQIFLT</sequence>
<gene>
    <name evidence="1" type="ORF">GOMPHAMPRED_001294</name>
</gene>
<keyword evidence="2" id="KW-1185">Reference proteome</keyword>
<dbReference type="AlphaFoldDB" id="A0A8H3IL06"/>
<organism evidence="1 2">
    <name type="scientific">Gomphillus americanus</name>
    <dbReference type="NCBI Taxonomy" id="1940652"/>
    <lineage>
        <taxon>Eukaryota</taxon>
        <taxon>Fungi</taxon>
        <taxon>Dikarya</taxon>
        <taxon>Ascomycota</taxon>
        <taxon>Pezizomycotina</taxon>
        <taxon>Lecanoromycetes</taxon>
        <taxon>OSLEUM clade</taxon>
        <taxon>Ostropomycetidae</taxon>
        <taxon>Ostropales</taxon>
        <taxon>Graphidaceae</taxon>
        <taxon>Gomphilloideae</taxon>
        <taxon>Gomphillus</taxon>
    </lineage>
</organism>
<dbReference type="EMBL" id="CAJPDQ010000012">
    <property type="protein sequence ID" value="CAF9917529.1"/>
    <property type="molecule type" value="Genomic_DNA"/>
</dbReference>
<evidence type="ECO:0000313" key="2">
    <source>
        <dbReference type="Proteomes" id="UP000664169"/>
    </source>
</evidence>
<dbReference type="Proteomes" id="UP000664169">
    <property type="component" value="Unassembled WGS sequence"/>
</dbReference>
<proteinExistence type="predicted"/>
<comment type="caution">
    <text evidence="1">The sequence shown here is derived from an EMBL/GenBank/DDBJ whole genome shotgun (WGS) entry which is preliminary data.</text>
</comment>
<dbReference type="OrthoDB" id="5232280at2759"/>
<protein>
    <submittedName>
        <fullName evidence="1">Uncharacterized protein</fullName>
    </submittedName>
</protein>
<evidence type="ECO:0000313" key="1">
    <source>
        <dbReference type="EMBL" id="CAF9917529.1"/>
    </source>
</evidence>
<name>A0A8H3IL06_9LECA</name>